<dbReference type="EMBL" id="LNQE01001546">
    <property type="protein sequence ID" value="KUG15610.1"/>
    <property type="molecule type" value="Genomic_DNA"/>
</dbReference>
<dbReference type="Pfam" id="PF06271">
    <property type="entry name" value="RDD"/>
    <property type="match status" value="1"/>
</dbReference>
<gene>
    <name evidence="7" type="ORF">ASZ90_014721</name>
</gene>
<evidence type="ECO:0000256" key="5">
    <source>
        <dbReference type="SAM" id="Phobius"/>
    </source>
</evidence>
<proteinExistence type="predicted"/>
<keyword evidence="2 5" id="KW-0812">Transmembrane</keyword>
<sequence length="155" mass="17885">MGDDADDIAMLHLARWDTRFWAWLIDFILINLVLNIFSNPFGFFQGILTLEPYGYFIRSTGFLLYWTIMEGYAGQSVGKMVMNIRVTDREGKPVRLQGALIQSFGKAFLLPIDCLVGWFGMPGKKLRLFNRVSGTIVIKTDYHEPHGVRYIREQE</sequence>
<keyword evidence="3 5" id="KW-1133">Transmembrane helix</keyword>
<dbReference type="InterPro" id="IPR010432">
    <property type="entry name" value="RDD"/>
</dbReference>
<evidence type="ECO:0000256" key="3">
    <source>
        <dbReference type="ARBA" id="ARBA00022989"/>
    </source>
</evidence>
<comment type="caution">
    <text evidence="7">The sequence shown here is derived from an EMBL/GenBank/DDBJ whole genome shotgun (WGS) entry which is preliminary data.</text>
</comment>
<dbReference type="GO" id="GO:0016020">
    <property type="term" value="C:membrane"/>
    <property type="evidence" value="ECO:0007669"/>
    <property type="project" value="UniProtKB-SubCell"/>
</dbReference>
<evidence type="ECO:0000256" key="1">
    <source>
        <dbReference type="ARBA" id="ARBA00004141"/>
    </source>
</evidence>
<organism evidence="7">
    <name type="scientific">hydrocarbon metagenome</name>
    <dbReference type="NCBI Taxonomy" id="938273"/>
    <lineage>
        <taxon>unclassified sequences</taxon>
        <taxon>metagenomes</taxon>
        <taxon>ecological metagenomes</taxon>
    </lineage>
</organism>
<reference evidence="7" key="1">
    <citation type="journal article" date="2015" name="Proc. Natl. Acad. Sci. U.S.A.">
        <title>Networks of energetic and metabolic interactions define dynamics in microbial communities.</title>
        <authorList>
            <person name="Embree M."/>
            <person name="Liu J.K."/>
            <person name="Al-Bassam M.M."/>
            <person name="Zengler K."/>
        </authorList>
    </citation>
    <scope>NUCLEOTIDE SEQUENCE</scope>
</reference>
<evidence type="ECO:0000313" key="7">
    <source>
        <dbReference type="EMBL" id="KUG15610.1"/>
    </source>
</evidence>
<comment type="subcellular location">
    <subcellularLocation>
        <location evidence="1">Membrane</location>
        <topology evidence="1">Multi-pass membrane protein</topology>
    </subcellularLocation>
</comment>
<protein>
    <recommendedName>
        <fullName evidence="6">RDD domain-containing protein</fullName>
    </recommendedName>
</protein>
<accession>A0A0W8F3X3</accession>
<evidence type="ECO:0000256" key="4">
    <source>
        <dbReference type="ARBA" id="ARBA00023136"/>
    </source>
</evidence>
<evidence type="ECO:0000259" key="6">
    <source>
        <dbReference type="Pfam" id="PF06271"/>
    </source>
</evidence>
<evidence type="ECO:0000256" key="2">
    <source>
        <dbReference type="ARBA" id="ARBA00022692"/>
    </source>
</evidence>
<keyword evidence="4 5" id="KW-0472">Membrane</keyword>
<feature type="domain" description="RDD" evidence="6">
    <location>
        <begin position="14"/>
        <end position="109"/>
    </location>
</feature>
<name>A0A0W8F3X3_9ZZZZ</name>
<dbReference type="AlphaFoldDB" id="A0A0W8F3X3"/>
<feature type="transmembrane region" description="Helical" evidence="5">
    <location>
        <begin position="20"/>
        <end position="43"/>
    </location>
</feature>
<feature type="transmembrane region" description="Helical" evidence="5">
    <location>
        <begin position="55"/>
        <end position="73"/>
    </location>
</feature>